<evidence type="ECO:0000313" key="3">
    <source>
        <dbReference type="Proteomes" id="UP000028501"/>
    </source>
</evidence>
<accession>A0A075WD25</accession>
<dbReference type="InterPro" id="IPR017896">
    <property type="entry name" value="4Fe4S_Fe-S-bd"/>
</dbReference>
<dbReference type="Proteomes" id="UP000028501">
    <property type="component" value="Chromosome"/>
</dbReference>
<dbReference type="GeneID" id="24794230"/>
<name>A0A075WD25_ARCFL</name>
<dbReference type="GO" id="GO:0016491">
    <property type="term" value="F:oxidoreductase activity"/>
    <property type="evidence" value="ECO:0007669"/>
    <property type="project" value="UniProtKB-ARBA"/>
</dbReference>
<proteinExistence type="predicted"/>
<dbReference type="PROSITE" id="PS51379">
    <property type="entry name" value="4FE4S_FER_2"/>
    <property type="match status" value="2"/>
</dbReference>
<dbReference type="EMBL" id="CP006577">
    <property type="protein sequence ID" value="AIG97507.1"/>
    <property type="molecule type" value="Genomic_DNA"/>
</dbReference>
<dbReference type="RefSeq" id="WP_010878131.1">
    <property type="nucleotide sequence ID" value="NZ_CP006577.1"/>
</dbReference>
<dbReference type="PANTHER" id="PTHR43534:SF1">
    <property type="entry name" value="4FE-4S CLUSTER CONTAINING PARA FAMILY ATPASE PROTEIN"/>
    <property type="match status" value="1"/>
</dbReference>
<gene>
    <name evidence="2" type="ORF">AFULGI_00007070</name>
</gene>
<dbReference type="PANTHER" id="PTHR43534">
    <property type="entry name" value="MIND SUPERFAMILY P-LOOP ATPASE CONTAINING AN INSERTED FERREDOXIN DOMAIN"/>
    <property type="match status" value="1"/>
</dbReference>
<dbReference type="KEGG" id="afg:AFULGI_00007070"/>
<dbReference type="Pfam" id="PF00037">
    <property type="entry name" value="Fer4"/>
    <property type="match status" value="2"/>
</dbReference>
<evidence type="ECO:0000259" key="1">
    <source>
        <dbReference type="PROSITE" id="PS51379"/>
    </source>
</evidence>
<feature type="domain" description="4Fe-4S ferredoxin-type" evidence="1">
    <location>
        <begin position="275"/>
        <end position="304"/>
    </location>
</feature>
<dbReference type="SUPFAM" id="SSF54862">
    <property type="entry name" value="4Fe-4S ferredoxins"/>
    <property type="match status" value="1"/>
</dbReference>
<organism evidence="2 3">
    <name type="scientific">Archaeoglobus fulgidus DSM 8774</name>
    <dbReference type="NCBI Taxonomy" id="1344584"/>
    <lineage>
        <taxon>Archaea</taxon>
        <taxon>Methanobacteriati</taxon>
        <taxon>Methanobacteriota</taxon>
        <taxon>Archaeoglobi</taxon>
        <taxon>Archaeoglobales</taxon>
        <taxon>Archaeoglobaceae</taxon>
        <taxon>Archaeoglobus</taxon>
    </lineage>
</organism>
<reference evidence="2 3" key="1">
    <citation type="submission" date="2013-07" db="EMBL/GenBank/DDBJ databases">
        <title>Genome of Archaeoglobus fulgidus.</title>
        <authorList>
            <person name="Fiebig A."/>
            <person name="Birkeland N.-K."/>
        </authorList>
    </citation>
    <scope>NUCLEOTIDE SEQUENCE [LARGE SCALE GENOMIC DNA]</scope>
    <source>
        <strain evidence="2 3">DSM 8774</strain>
    </source>
</reference>
<evidence type="ECO:0000313" key="2">
    <source>
        <dbReference type="EMBL" id="AIG97507.1"/>
    </source>
</evidence>
<protein>
    <submittedName>
        <fullName evidence="2">4Fe-4S binding protein domain protein</fullName>
    </submittedName>
</protein>
<dbReference type="PROSITE" id="PS00198">
    <property type="entry name" value="4FE4S_FER_1"/>
    <property type="match status" value="2"/>
</dbReference>
<dbReference type="Gene3D" id="3.30.70.20">
    <property type="match status" value="1"/>
</dbReference>
<sequence length="340" mass="38452">MSYEILMARLGFPDSERLRRILEYLMNEEEAKVAAALPGTAEEVAEKLGMDAERVKEILENLFFKGVVFPKDFQKRDYWRFAKDLVQLHDATLASVHMKDPEYAKMWKEFGEKEAHAKMGQLLAMADFKVWRVVPAYGAIKDLPDVLPQENIVEMIKAQEKIAVVPCSCRNVTYLAGDGCKHTDEMSLWHCIQFGRGAEYVITRGSGREITADEAIEIIMKAEEDGLVHTWPNTGKIVDRRVTVNCNCCEDCCEFFLSAKYGNVPIESLLEKSRYLAYVDEDMCIACGVCEERCPFEAITLEDVAKVDEEKCFGCGVCVVGCEQEAIKLKAIRPPEHIPP</sequence>
<dbReference type="InterPro" id="IPR017900">
    <property type="entry name" value="4Fe4S_Fe_S_CS"/>
</dbReference>
<dbReference type="AlphaFoldDB" id="A0A075WD25"/>
<feature type="domain" description="4Fe-4S ferredoxin-type" evidence="1">
    <location>
        <begin position="305"/>
        <end position="332"/>
    </location>
</feature>
<dbReference type="HOGENOM" id="CLU_043380_0_0_2"/>